<dbReference type="GO" id="GO:0046047">
    <property type="term" value="P:TTP catabolic process"/>
    <property type="evidence" value="ECO:0007669"/>
    <property type="project" value="TreeGrafter"/>
</dbReference>
<name>A0A0K0GLC8_XANOP</name>
<dbReference type="InterPro" id="IPR011551">
    <property type="entry name" value="NTP_PyrPHydrolase_MazG"/>
</dbReference>
<dbReference type="FunFam" id="1.10.287.1080:FF:000001">
    <property type="entry name" value="Nucleoside triphosphate pyrophosphohydrolase"/>
    <property type="match status" value="1"/>
</dbReference>
<proteinExistence type="predicted"/>
<dbReference type="RefSeq" id="WP_011408214.1">
    <property type="nucleotide sequence ID" value="NC_010717.2"/>
</dbReference>
<accession>A0A0K0GLC8</accession>
<dbReference type="Gene3D" id="1.10.287.1080">
    <property type="entry name" value="MazG-like"/>
    <property type="match status" value="2"/>
</dbReference>
<dbReference type="SUPFAM" id="SSF101386">
    <property type="entry name" value="all-alpha NTP pyrophosphatases"/>
    <property type="match status" value="2"/>
</dbReference>
<dbReference type="GO" id="GO:0046052">
    <property type="term" value="P:UTP catabolic process"/>
    <property type="evidence" value="ECO:0007669"/>
    <property type="project" value="TreeGrafter"/>
</dbReference>
<dbReference type="NCBIfam" id="NF007113">
    <property type="entry name" value="PRK09562.1"/>
    <property type="match status" value="1"/>
</dbReference>
<dbReference type="GO" id="GO:0006203">
    <property type="term" value="P:dGTP catabolic process"/>
    <property type="evidence" value="ECO:0007669"/>
    <property type="project" value="TreeGrafter"/>
</dbReference>
<dbReference type="EMBL" id="CP000967">
    <property type="protein sequence ID" value="ACD59744.1"/>
    <property type="molecule type" value="Genomic_DNA"/>
</dbReference>
<dbReference type="NCBIfam" id="TIGR00444">
    <property type="entry name" value="mazG"/>
    <property type="match status" value="1"/>
</dbReference>
<dbReference type="GO" id="GO:0046076">
    <property type="term" value="P:dTTP catabolic process"/>
    <property type="evidence" value="ECO:0007669"/>
    <property type="project" value="TreeGrafter"/>
</dbReference>
<dbReference type="GO" id="GO:0046081">
    <property type="term" value="P:dUTP catabolic process"/>
    <property type="evidence" value="ECO:0007669"/>
    <property type="project" value="TreeGrafter"/>
</dbReference>
<dbReference type="GO" id="GO:0047429">
    <property type="term" value="F:nucleoside triphosphate diphosphatase activity"/>
    <property type="evidence" value="ECO:0007669"/>
    <property type="project" value="InterPro"/>
</dbReference>
<dbReference type="PANTHER" id="PTHR30522">
    <property type="entry name" value="NUCLEOSIDE TRIPHOSPHATE PYROPHOSPHOHYDROLASE"/>
    <property type="match status" value="1"/>
</dbReference>
<organism evidence="3 4">
    <name type="scientific">Xanthomonas oryzae pv. oryzae (strain PXO99A)</name>
    <dbReference type="NCBI Taxonomy" id="360094"/>
    <lineage>
        <taxon>Bacteria</taxon>
        <taxon>Pseudomonadati</taxon>
        <taxon>Pseudomonadota</taxon>
        <taxon>Gammaproteobacteria</taxon>
        <taxon>Lysobacterales</taxon>
        <taxon>Lysobacteraceae</taxon>
        <taxon>Xanthomonas</taxon>
    </lineage>
</organism>
<dbReference type="CDD" id="cd11528">
    <property type="entry name" value="NTP-PPase_MazG_Nterm"/>
    <property type="match status" value="1"/>
</dbReference>
<dbReference type="PANTHER" id="PTHR30522:SF0">
    <property type="entry name" value="NUCLEOSIDE TRIPHOSPHATE PYROPHOSPHOHYDROLASE"/>
    <property type="match status" value="1"/>
</dbReference>
<dbReference type="GO" id="GO:0006950">
    <property type="term" value="P:response to stress"/>
    <property type="evidence" value="ECO:0007669"/>
    <property type="project" value="UniProtKB-ARBA"/>
</dbReference>
<dbReference type="InterPro" id="IPR048011">
    <property type="entry name" value="NTP-PPase_MazG-like_C"/>
</dbReference>
<evidence type="ECO:0000259" key="2">
    <source>
        <dbReference type="Pfam" id="PF03819"/>
    </source>
</evidence>
<dbReference type="InterPro" id="IPR004518">
    <property type="entry name" value="MazG-like_dom"/>
</dbReference>
<evidence type="ECO:0000313" key="3">
    <source>
        <dbReference type="EMBL" id="ACD59744.1"/>
    </source>
</evidence>
<feature type="region of interest" description="Disordered" evidence="1">
    <location>
        <begin position="265"/>
        <end position="339"/>
    </location>
</feature>
<dbReference type="AlphaFoldDB" id="A0A0K0GLC8"/>
<protein>
    <submittedName>
        <fullName evidence="3">MazG family protein</fullName>
    </submittedName>
</protein>
<sequence>MSQTPPTGDIQQLLQLMARLRDREHGCPWDVQQTFASIAPYTIEEAYEVADAIDRNDLAGLRDELGDLLLQVVFHAQMAAEQGAFGFADVVATLSDKLVRRHPHVFAAQQVPDAQAVSVNWEQIKREERRAAGNQDDSALAGVARGLPEWQRSTKLQSRAARVGFDWPGPVPVLEKLQEEIEELRVEFARGPVADNQARLEDELGDVLFVCANLARHAEVDVGAALRHANLKFERRFRAMEAQAHATGTALNALSLSEQEALWQQVKRNERSRDVQAGDGPAIASSGSDAPASQAPLPCAPSVHHPGACHRAVVGQVAHSADGNHSALDSSDSDTPRSA</sequence>
<dbReference type="Pfam" id="PF03819">
    <property type="entry name" value="MazG"/>
    <property type="match status" value="2"/>
</dbReference>
<feature type="compositionally biased region" description="Basic and acidic residues" evidence="1">
    <location>
        <begin position="267"/>
        <end position="276"/>
    </location>
</feature>
<feature type="domain" description="NTP pyrophosphohydrolase MazG-like" evidence="2">
    <location>
        <begin position="174"/>
        <end position="236"/>
    </location>
</feature>
<dbReference type="HOGENOM" id="CLU_038356_0_0_6"/>
<gene>
    <name evidence="3" type="ordered locus">PXO_01650</name>
</gene>
<feature type="domain" description="NTP pyrophosphohydrolase MazG-like" evidence="2">
    <location>
        <begin position="33"/>
        <end position="106"/>
    </location>
</feature>
<dbReference type="Proteomes" id="UP000001740">
    <property type="component" value="Chromosome"/>
</dbReference>
<evidence type="ECO:0000256" key="1">
    <source>
        <dbReference type="SAM" id="MobiDB-lite"/>
    </source>
</evidence>
<dbReference type="InterPro" id="IPR048015">
    <property type="entry name" value="NTP-PPase_MazG-like_N"/>
</dbReference>
<evidence type="ECO:0000313" key="4">
    <source>
        <dbReference type="Proteomes" id="UP000001740"/>
    </source>
</evidence>
<reference evidence="3 4" key="1">
    <citation type="journal article" date="2008" name="BMC Genomics">
        <title>Genome sequence and rapid evolution of the rice pathogen Xanthomonas oryzae pv. oryzae PXO99A.</title>
        <authorList>
            <person name="Salzberg S.L."/>
            <person name="Sommer D.D."/>
            <person name="Schatz M.C."/>
            <person name="Phillippy A.M."/>
            <person name="Rabinowicz P.D."/>
            <person name="Tsuge S."/>
            <person name="Furutani A."/>
            <person name="Ochiai H."/>
            <person name="Delcher A.L."/>
            <person name="Kelley D."/>
            <person name="Madupu R."/>
            <person name="Puiu D."/>
            <person name="Radune D."/>
            <person name="Shumway M."/>
            <person name="Trapnell C."/>
            <person name="Aparna G."/>
            <person name="Jha G."/>
            <person name="Pandey A."/>
            <person name="Patil P.B."/>
            <person name="Ishihara H."/>
            <person name="Meyer D.F."/>
            <person name="Szurek B."/>
            <person name="Verdier V."/>
            <person name="Koebnik R."/>
            <person name="Dow J.M."/>
            <person name="Ryan R.P."/>
            <person name="Hirata H."/>
            <person name="Tsuyumu S."/>
            <person name="Won Lee S."/>
            <person name="Seo Y.S."/>
            <person name="Sriariyanum M."/>
            <person name="Ronald P.C."/>
            <person name="Sonti R.V."/>
            <person name="Van Sluys M.A."/>
            <person name="Leach J.E."/>
            <person name="White F.F."/>
            <person name="Bogdanove A.J."/>
        </authorList>
    </citation>
    <scope>NUCLEOTIDE SEQUENCE [LARGE SCALE GENOMIC DNA]</scope>
    <source>
        <strain evidence="3 4">PXO99A</strain>
    </source>
</reference>
<dbReference type="GO" id="GO:0046061">
    <property type="term" value="P:dATP catabolic process"/>
    <property type="evidence" value="ECO:0007669"/>
    <property type="project" value="TreeGrafter"/>
</dbReference>
<dbReference type="KEGG" id="xop:PXO_01650"/>
<dbReference type="eggNOG" id="COG3956">
    <property type="taxonomic scope" value="Bacteria"/>
</dbReference>
<dbReference type="CDD" id="cd11529">
    <property type="entry name" value="NTP-PPase_MazG_Cterm"/>
    <property type="match status" value="1"/>
</dbReference>